<organism evidence="3">
    <name type="scientific">Fagus sylvatica</name>
    <name type="common">Beechnut</name>
    <dbReference type="NCBI Taxonomy" id="28930"/>
    <lineage>
        <taxon>Eukaryota</taxon>
        <taxon>Viridiplantae</taxon>
        <taxon>Streptophyta</taxon>
        <taxon>Embryophyta</taxon>
        <taxon>Tracheophyta</taxon>
        <taxon>Spermatophyta</taxon>
        <taxon>Magnoliopsida</taxon>
        <taxon>eudicotyledons</taxon>
        <taxon>Gunneridae</taxon>
        <taxon>Pentapetalae</taxon>
        <taxon>rosids</taxon>
        <taxon>fabids</taxon>
        <taxon>Fagales</taxon>
        <taxon>Fagaceae</taxon>
        <taxon>Fagus</taxon>
    </lineage>
</organism>
<evidence type="ECO:0000313" key="3">
    <source>
        <dbReference type="EMBL" id="SPD33211.1"/>
    </source>
</evidence>
<accession>A0A2N9J9W1</accession>
<gene>
    <name evidence="3" type="ORF">FSB_LOCUS61093</name>
</gene>
<dbReference type="EMBL" id="OIVN01006442">
    <property type="protein sequence ID" value="SPD33211.1"/>
    <property type="molecule type" value="Genomic_DNA"/>
</dbReference>
<dbReference type="SUPFAM" id="SSF56219">
    <property type="entry name" value="DNase I-like"/>
    <property type="match status" value="1"/>
</dbReference>
<name>A0A2N9J9W1_FAGSY</name>
<dbReference type="Pfam" id="PF00078">
    <property type="entry name" value="RVT_1"/>
    <property type="match status" value="1"/>
</dbReference>
<proteinExistence type="predicted"/>
<dbReference type="PANTHER" id="PTHR33116:SF78">
    <property type="entry name" value="OS12G0587133 PROTEIN"/>
    <property type="match status" value="1"/>
</dbReference>
<sequence length="1140" mass="127478">MGFAAAHWLHDALLEVAKLSNDPNLFRSFREGNKVYVVQKQMNGWGSFVSVTVLGDAKGRGCVIIPEGRNVWGWRGVSHEIDHFLRPKTREQQGVNPRRPEGGNSTAEDHIRKEYHSFKEAVILGSNIPKVSHINTGVNIDLNQVGNSLVNGATEISLKIILGILHKNNWEVKWAGVVNGSSREPSSLQHQAQQAVKPSIINPTHGIVRTQLSLRYRNVQKPSEALSGSTSTRSDVDHVSVRSCDTNSQLSTHLAPVNLGDRPIAEVMKGFGVVERSWGSSNDWFLDLRDGRQLCVPESEFGDWEDDSEWDLGISVGGFDLVGTNGITSPTPTQNDLALVDFAGGESSTPPNVESLALTDGGNDVSGGECESLALLNEGSIGTNGGVVEGSEVLEPIRVEPLAIIAPHGMEGSGSEIGGSLGRKPSNWVMRKEKGIGKVLGASYERYEQAVIELLMEIEAKHIERKAAMVGIRKPISSGNKCSRGAQKTGSIGASGGILLMWDKRVVEKVEDAVRQFSVSCKFKNVEDQKVWMFIGVYGPNNDSDGRLMWDELASIHSWWDVPWCVGGDLNVVRFPSERVGSESFSSPMYDFSYFISDHGLLDIPLSGGVFTWSNNREVSSMSHLNRFLFTAGWNEGFVNISQKGLVRMGSNHFPVLLDCGTIQQRSCPFRFENMWLKAEALKVDLKKWNDTQFGHVSLQKKQMMADLRDLDEMEHSYPLSVDERGRREHLIAGLENVILMDEIICKEFHEHCQFERNLNATFVSLIPKMHGVNQLKDFRTISLVGGKYKIITKLLANRLNIVLGKIVSPSQNAFMKRRQILDSVLIANECLDTRLQSAIPGGDPLSPMLFVIIMEALSRMIEKAIEVGMLSGFAVSRNVQDPLLISHLLFADDTLIFCEANHEHMDHLRSILLCGYFGLPNFVSSNEVFGFAFGGQIQSKGYLEPNSEKMERRLAGWKQSYLSKEGRLTLIKSTVSNLPTYFLSLFPIPTAMAKRIEQIQRNFLWGSSMESVKFPLVKWVQICRPYSHGGLSIKNIRQFNAALLEKWLWHFRVERDALWRRVVMEKYGSMEGGWMTKIPSRPYGVGLWKFIQSGWNTFARFLSFEVGDGSRIRFWNDVWCGVVGILLRKLFRSCIVLLR</sequence>
<dbReference type="InterPro" id="IPR000477">
    <property type="entry name" value="RT_dom"/>
</dbReference>
<dbReference type="Gene3D" id="3.60.10.10">
    <property type="entry name" value="Endonuclease/exonuclease/phosphatase"/>
    <property type="match status" value="1"/>
</dbReference>
<feature type="domain" description="Reverse transcriptase" evidence="2">
    <location>
        <begin position="839"/>
        <end position="912"/>
    </location>
</feature>
<dbReference type="InterPro" id="IPR036691">
    <property type="entry name" value="Endo/exonu/phosph_ase_sf"/>
</dbReference>
<protein>
    <recommendedName>
        <fullName evidence="2">Reverse transcriptase domain-containing protein</fullName>
    </recommendedName>
</protein>
<dbReference type="AlphaFoldDB" id="A0A2N9J9W1"/>
<reference evidence="3" key="1">
    <citation type="submission" date="2018-02" db="EMBL/GenBank/DDBJ databases">
        <authorList>
            <person name="Cohen D.B."/>
            <person name="Kent A.D."/>
        </authorList>
    </citation>
    <scope>NUCLEOTIDE SEQUENCE</scope>
</reference>
<evidence type="ECO:0000256" key="1">
    <source>
        <dbReference type="SAM" id="MobiDB-lite"/>
    </source>
</evidence>
<evidence type="ECO:0000259" key="2">
    <source>
        <dbReference type="Pfam" id="PF00078"/>
    </source>
</evidence>
<dbReference type="PANTHER" id="PTHR33116">
    <property type="entry name" value="REVERSE TRANSCRIPTASE ZINC-BINDING DOMAIN-CONTAINING PROTEIN-RELATED-RELATED"/>
    <property type="match status" value="1"/>
</dbReference>
<feature type="region of interest" description="Disordered" evidence="1">
    <location>
        <begin position="86"/>
        <end position="107"/>
    </location>
</feature>